<dbReference type="OrthoDB" id="2684442at2759"/>
<name>A0A9P7EJ79_9AGAM</name>
<evidence type="ECO:0000313" key="3">
    <source>
        <dbReference type="Proteomes" id="UP000807769"/>
    </source>
</evidence>
<dbReference type="InterPro" id="IPR024752">
    <property type="entry name" value="Myb/SANT-like_dom"/>
</dbReference>
<dbReference type="EMBL" id="JABBWG010000005">
    <property type="protein sequence ID" value="KAG1822606.1"/>
    <property type="molecule type" value="Genomic_DNA"/>
</dbReference>
<dbReference type="GeneID" id="64636378"/>
<sequence length="175" mass="19672">MNSYLIDYYRQQRLCTSVVALTALCASFTTVLMAQPEVTLMSDNAKAHWQDAEVDVLLHHLIQNWAAGGDGGNFTMPTFNSAAAAINDNDVIQTIGPPKTGKMVKMKWTSLKKIFNQIKIYRNVSGFHWDNVRGAGIKGTAAASVWDTYVDPKWRLWKARFASGYCAPSIYQYRR</sequence>
<feature type="domain" description="Myb/SANT-like" evidence="1">
    <location>
        <begin position="48"/>
        <end position="149"/>
    </location>
</feature>
<evidence type="ECO:0000259" key="1">
    <source>
        <dbReference type="Pfam" id="PF12776"/>
    </source>
</evidence>
<gene>
    <name evidence="2" type="ORF">BJ212DRAFT_1585368</name>
</gene>
<keyword evidence="3" id="KW-1185">Reference proteome</keyword>
<dbReference type="AlphaFoldDB" id="A0A9P7EJ79"/>
<evidence type="ECO:0000313" key="2">
    <source>
        <dbReference type="EMBL" id="KAG1822606.1"/>
    </source>
</evidence>
<dbReference type="Proteomes" id="UP000807769">
    <property type="component" value="Unassembled WGS sequence"/>
</dbReference>
<organism evidence="2 3">
    <name type="scientific">Suillus subaureus</name>
    <dbReference type="NCBI Taxonomy" id="48587"/>
    <lineage>
        <taxon>Eukaryota</taxon>
        <taxon>Fungi</taxon>
        <taxon>Dikarya</taxon>
        <taxon>Basidiomycota</taxon>
        <taxon>Agaricomycotina</taxon>
        <taxon>Agaricomycetes</taxon>
        <taxon>Agaricomycetidae</taxon>
        <taxon>Boletales</taxon>
        <taxon>Suillineae</taxon>
        <taxon>Suillaceae</taxon>
        <taxon>Suillus</taxon>
    </lineage>
</organism>
<comment type="caution">
    <text evidence="2">The sequence shown here is derived from an EMBL/GenBank/DDBJ whole genome shotgun (WGS) entry which is preliminary data.</text>
</comment>
<reference evidence="2" key="1">
    <citation type="journal article" date="2020" name="New Phytol.">
        <title>Comparative genomics reveals dynamic genome evolution in host specialist ectomycorrhizal fungi.</title>
        <authorList>
            <person name="Lofgren L.A."/>
            <person name="Nguyen N.H."/>
            <person name="Vilgalys R."/>
            <person name="Ruytinx J."/>
            <person name="Liao H.L."/>
            <person name="Branco S."/>
            <person name="Kuo A."/>
            <person name="LaButti K."/>
            <person name="Lipzen A."/>
            <person name="Andreopoulos W."/>
            <person name="Pangilinan J."/>
            <person name="Riley R."/>
            <person name="Hundley H."/>
            <person name="Na H."/>
            <person name="Barry K."/>
            <person name="Grigoriev I.V."/>
            <person name="Stajich J.E."/>
            <person name="Kennedy P.G."/>
        </authorList>
    </citation>
    <scope>NUCLEOTIDE SEQUENCE</scope>
    <source>
        <strain evidence="2">MN1</strain>
    </source>
</reference>
<protein>
    <recommendedName>
        <fullName evidence="1">Myb/SANT-like domain-containing protein</fullName>
    </recommendedName>
</protein>
<dbReference type="RefSeq" id="XP_041197012.1">
    <property type="nucleotide sequence ID" value="XM_041342362.1"/>
</dbReference>
<proteinExistence type="predicted"/>
<dbReference type="Pfam" id="PF12776">
    <property type="entry name" value="Myb_DNA-bind_3"/>
    <property type="match status" value="1"/>
</dbReference>
<accession>A0A9P7EJ79</accession>